<dbReference type="InterPro" id="IPR000924">
    <property type="entry name" value="Glu/Gln-tRNA-synth"/>
</dbReference>
<keyword evidence="1 7" id="KW-0436">Ligase</keyword>
<dbReference type="Proteomes" id="UP000595362">
    <property type="component" value="Chromosome"/>
</dbReference>
<accession>A0A7T5R1N9</accession>
<keyword evidence="3 7" id="KW-0547">Nucleotide-binding</keyword>
<proteinExistence type="inferred from homology"/>
<dbReference type="PROSITE" id="PS00178">
    <property type="entry name" value="AA_TRNA_LIGASE_I"/>
    <property type="match status" value="1"/>
</dbReference>
<dbReference type="GO" id="GO:0006424">
    <property type="term" value="P:glutamyl-tRNA aminoacylation"/>
    <property type="evidence" value="ECO:0007669"/>
    <property type="project" value="TreeGrafter"/>
</dbReference>
<evidence type="ECO:0000313" key="9">
    <source>
        <dbReference type="EMBL" id="QQG35816.1"/>
    </source>
</evidence>
<comment type="similarity">
    <text evidence="7">Belongs to the class-I aminoacyl-tRNA synthetase family.</text>
</comment>
<dbReference type="InterPro" id="IPR001412">
    <property type="entry name" value="aa-tRNA-synth_I_CS"/>
</dbReference>
<evidence type="ECO:0000256" key="5">
    <source>
        <dbReference type="ARBA" id="ARBA00022840"/>
    </source>
</evidence>
<evidence type="ECO:0000313" key="10">
    <source>
        <dbReference type="Proteomes" id="UP000595362"/>
    </source>
</evidence>
<feature type="domain" description="Glutamyl/glutaminyl-tRNA synthetase class Ib catalytic" evidence="8">
    <location>
        <begin position="10"/>
        <end position="277"/>
    </location>
</feature>
<dbReference type="PANTHER" id="PTHR43311:SF1">
    <property type="entry name" value="GLUTAMYL-Q TRNA(ASP) SYNTHETASE"/>
    <property type="match status" value="1"/>
</dbReference>
<evidence type="ECO:0000256" key="6">
    <source>
        <dbReference type="ARBA" id="ARBA00023146"/>
    </source>
</evidence>
<dbReference type="InterPro" id="IPR037107">
    <property type="entry name" value="Put_OMP_sf"/>
</dbReference>
<dbReference type="Pfam" id="PF00749">
    <property type="entry name" value="tRNA-synt_1c"/>
    <property type="match status" value="1"/>
</dbReference>
<dbReference type="InterPro" id="IPR018707">
    <property type="entry name" value="LpxR"/>
</dbReference>
<evidence type="ECO:0000256" key="3">
    <source>
        <dbReference type="ARBA" id="ARBA00022741"/>
    </source>
</evidence>
<evidence type="ECO:0000256" key="1">
    <source>
        <dbReference type="ARBA" id="ARBA00022598"/>
    </source>
</evidence>
<evidence type="ECO:0000256" key="4">
    <source>
        <dbReference type="ARBA" id="ARBA00022833"/>
    </source>
</evidence>
<dbReference type="GO" id="GO:0005524">
    <property type="term" value="F:ATP binding"/>
    <property type="evidence" value="ECO:0007669"/>
    <property type="project" value="UniProtKB-KW"/>
</dbReference>
<dbReference type="Gene3D" id="2.40.128.140">
    <property type="entry name" value="Outer membrane protein"/>
    <property type="match status" value="1"/>
</dbReference>
<keyword evidence="5 7" id="KW-0067">ATP-binding</keyword>
<dbReference type="GO" id="GO:0004818">
    <property type="term" value="F:glutamate-tRNA ligase activity"/>
    <property type="evidence" value="ECO:0007669"/>
    <property type="project" value="TreeGrafter"/>
</dbReference>
<dbReference type="GO" id="GO:0005829">
    <property type="term" value="C:cytosol"/>
    <property type="evidence" value="ECO:0007669"/>
    <property type="project" value="TreeGrafter"/>
</dbReference>
<dbReference type="Gene3D" id="3.40.50.620">
    <property type="entry name" value="HUPs"/>
    <property type="match status" value="1"/>
</dbReference>
<keyword evidence="7" id="KW-0648">Protein biosynthesis</keyword>
<keyword evidence="4" id="KW-0862">Zinc</keyword>
<dbReference type="AlphaFoldDB" id="A0A7T5R1N9"/>
<sequence length="634" mass="70432">MTAPANKNMVVTRFAPSPTGWLHLGHAYSAVFAHNKAKEAGGRFLLRIEDIDPTRCTAPFENGIYEDLHWLGLRWEEPVRRQSDYMDDFKAALSRLHERGLLYPCFCSRKDIQEEIARSGYAPHGPEGMLYPGTCRHLSADEQAQKMQSGIPYAFRLDMAKALACVKGPLFWHDREKGEQRATPGILGDVVLARKDVATSYHLSVTVDDHLQGVTLVTRGEDLFYATHLHRLLQHLLDLNVPDYHHHGLMLDDQGKRFAKRNQSVTLRHLREVEKKSPQDVMKVTGIYLLSMAAVFFIMTVPANAQTPAEDPPATLEQQATRQVLRSPKKSFVTFSLENDSIGSGRDEDYTNGTRITYFDAQAAVPDIIHSVAGHIPTFSINQTTSVFYTLGQNLYTPSDITIREDVPGDRPWAAWLYLSAGLVTVTDNHADELELTAGIVGPAAAGEPVQRVVHEILGASTPKGWDNQLHNEPGLIASWNRRWPAAYSFSQGGYYAAVEPHIGLTAGNIYTYASSGITFYLTPDNGGLQDVPPRVRPAIPGTGFFATPDDSFGWYVFAGMEGRAVARNIFLDGNSFRDSPRIDKEPLVGDATLGLAATWDDIRVSYSVTYRTREFHGQDEGSLFGSVSLGYRY</sequence>
<dbReference type="InterPro" id="IPR049940">
    <property type="entry name" value="GluQ/Sye"/>
</dbReference>
<evidence type="ECO:0000256" key="2">
    <source>
        <dbReference type="ARBA" id="ARBA00022723"/>
    </source>
</evidence>
<name>A0A7T5R1N9_9BACT</name>
<dbReference type="PANTHER" id="PTHR43311">
    <property type="entry name" value="GLUTAMATE--TRNA LIGASE"/>
    <property type="match status" value="1"/>
</dbReference>
<evidence type="ECO:0000259" key="8">
    <source>
        <dbReference type="Pfam" id="PF00749"/>
    </source>
</evidence>
<organism evidence="9 10">
    <name type="scientific">Micavibrio aeruginosavorus</name>
    <dbReference type="NCBI Taxonomy" id="349221"/>
    <lineage>
        <taxon>Bacteria</taxon>
        <taxon>Pseudomonadati</taxon>
        <taxon>Bdellovibrionota</taxon>
        <taxon>Bdellovibrionia</taxon>
        <taxon>Bdellovibrionales</taxon>
        <taxon>Pseudobdellovibrionaceae</taxon>
        <taxon>Micavibrio</taxon>
    </lineage>
</organism>
<dbReference type="Pfam" id="PF09982">
    <property type="entry name" value="LpxR"/>
    <property type="match status" value="1"/>
</dbReference>
<dbReference type="NCBIfam" id="NF004315">
    <property type="entry name" value="PRK05710.1-4"/>
    <property type="match status" value="1"/>
</dbReference>
<keyword evidence="6 7" id="KW-0030">Aminoacyl-tRNA synthetase</keyword>
<keyword evidence="2" id="KW-0479">Metal-binding</keyword>
<dbReference type="EC" id="6.1.1.-" evidence="9"/>
<dbReference type="InterPro" id="IPR020058">
    <property type="entry name" value="Glu/Gln-tRNA-synth_Ib_cat-dom"/>
</dbReference>
<dbReference type="EMBL" id="CP066681">
    <property type="protein sequence ID" value="QQG35816.1"/>
    <property type="molecule type" value="Genomic_DNA"/>
</dbReference>
<protein>
    <submittedName>
        <fullName evidence="9">tRNA glutamyl-Q(34) synthetase GluQRS</fullName>
        <ecNumber evidence="9">6.1.1.-</ecNumber>
    </submittedName>
</protein>
<gene>
    <name evidence="9" type="primary">gluQRS</name>
    <name evidence="9" type="ORF">HYS17_09960</name>
</gene>
<dbReference type="PRINTS" id="PR00987">
    <property type="entry name" value="TRNASYNTHGLU"/>
</dbReference>
<dbReference type="InterPro" id="IPR014729">
    <property type="entry name" value="Rossmann-like_a/b/a_fold"/>
</dbReference>
<evidence type="ECO:0000256" key="7">
    <source>
        <dbReference type="RuleBase" id="RU363037"/>
    </source>
</evidence>
<dbReference type="SUPFAM" id="SSF52374">
    <property type="entry name" value="Nucleotidylyl transferase"/>
    <property type="match status" value="1"/>
</dbReference>
<reference evidence="9 10" key="1">
    <citation type="submission" date="2020-07" db="EMBL/GenBank/DDBJ databases">
        <title>Huge and variable diversity of episymbiotic CPR bacteria and DPANN archaea in groundwater ecosystems.</title>
        <authorList>
            <person name="He C.Y."/>
            <person name="Keren R."/>
            <person name="Whittaker M."/>
            <person name="Farag I.F."/>
            <person name="Doudna J."/>
            <person name="Cate J.H.D."/>
            <person name="Banfield J.F."/>
        </authorList>
    </citation>
    <scope>NUCLEOTIDE SEQUENCE [LARGE SCALE GENOMIC DNA]</scope>
    <source>
        <strain evidence="9">NC_groundwater_70_Ag_B-0.1um_54_66</strain>
    </source>
</reference>